<dbReference type="EMBL" id="QNVI01000003">
    <property type="protein sequence ID" value="TDA40482.1"/>
    <property type="molecule type" value="Genomic_DNA"/>
</dbReference>
<dbReference type="SUPFAM" id="SSF54909">
    <property type="entry name" value="Dimeric alpha+beta barrel"/>
    <property type="match status" value="1"/>
</dbReference>
<accession>A0A523BI24</accession>
<dbReference type="Pfam" id="PF01037">
    <property type="entry name" value="AsnC_trans_reg"/>
    <property type="match status" value="1"/>
</dbReference>
<dbReference type="InterPro" id="IPR036388">
    <property type="entry name" value="WH-like_DNA-bd_sf"/>
</dbReference>
<feature type="domain" description="HTH asnC-type" evidence="4">
    <location>
        <begin position="4"/>
        <end position="76"/>
    </location>
</feature>
<dbReference type="Gene3D" id="3.30.70.920">
    <property type="match status" value="1"/>
</dbReference>
<evidence type="ECO:0000313" key="7">
    <source>
        <dbReference type="Proteomes" id="UP000316080"/>
    </source>
</evidence>
<dbReference type="PANTHER" id="PTHR43413:SF4">
    <property type="entry name" value="HTH-TYPE TRANSCRIPTIONAL REGULATOR LYSM"/>
    <property type="match status" value="1"/>
</dbReference>
<keyword evidence="3" id="KW-0804">Transcription</keyword>
<dbReference type="SUPFAM" id="SSF46785">
    <property type="entry name" value="Winged helix' DNA-binding domain"/>
    <property type="match status" value="1"/>
</dbReference>
<dbReference type="InterPro" id="IPR000485">
    <property type="entry name" value="AsnC-type_HTH_dom"/>
</dbReference>
<proteinExistence type="predicted"/>
<dbReference type="PRINTS" id="PR00033">
    <property type="entry name" value="HTHASNC"/>
</dbReference>
<evidence type="ECO:0000256" key="1">
    <source>
        <dbReference type="ARBA" id="ARBA00023015"/>
    </source>
</evidence>
<dbReference type="InterPro" id="IPR019887">
    <property type="entry name" value="Tscrpt_reg_AsnC/Lrp_C"/>
</dbReference>
<evidence type="ECO:0000313" key="5">
    <source>
        <dbReference type="EMBL" id="RZN57759.1"/>
    </source>
</evidence>
<dbReference type="GO" id="GO:0043565">
    <property type="term" value="F:sequence-specific DNA binding"/>
    <property type="evidence" value="ECO:0007669"/>
    <property type="project" value="InterPro"/>
</dbReference>
<dbReference type="Pfam" id="PF13404">
    <property type="entry name" value="HTH_AsnC-type"/>
    <property type="match status" value="1"/>
</dbReference>
<dbReference type="InterPro" id="IPR050684">
    <property type="entry name" value="HTH-Siroheme_Decarb"/>
</dbReference>
<sequence length="140" mass="15802">MKNIDDIDLKILSILKNDSRTPYTKIAEELNISEAAVRKRIEKLRNEGVIKKFTIEVDLGERVQALILISVLPSYPNPTIAQAIKKINGIEQVYEVAGEVDIIAIASGRNIQEINRYIDDIRKIEGIAKTSSMIVLRSWI</sequence>
<dbReference type="NCBIfam" id="NF040947">
    <property type="entry name" value="trans_reg_LysM"/>
    <property type="match status" value="1"/>
</dbReference>
<keyword evidence="1" id="KW-0805">Transcription regulation</keyword>
<reference evidence="6 8" key="1">
    <citation type="journal article" date="2019" name="Nat. Microbiol.">
        <title>Expanding anaerobic alkane metabolism in the domain of Archaea.</title>
        <authorList>
            <person name="Wang Y."/>
            <person name="Wegener G."/>
            <person name="Hou J."/>
            <person name="Wang F."/>
            <person name="Xiao X."/>
        </authorList>
    </citation>
    <scope>NUCLEOTIDE SEQUENCE [LARGE SCALE GENOMIC DNA]</scope>
    <source>
        <strain evidence="6">WYZ-LMO11</strain>
    </source>
</reference>
<keyword evidence="2" id="KW-0238">DNA-binding</keyword>
<dbReference type="InterPro" id="IPR036390">
    <property type="entry name" value="WH_DNA-bd_sf"/>
</dbReference>
<dbReference type="InterPro" id="IPR053483">
    <property type="entry name" value="HTH-Lysine_Regulator"/>
</dbReference>
<reference evidence="5 7" key="2">
    <citation type="journal article" date="2019" name="Nat. Microbiol.">
        <title>Wide diversity of methane and short-chain alkane metabolisms in uncultured archaea.</title>
        <authorList>
            <person name="Borrel G."/>
            <person name="Adam P.S."/>
            <person name="McKay L.J."/>
            <person name="Chen L.X."/>
            <person name="Sierra-Garcia I.N."/>
            <person name="Sieber C.M."/>
            <person name="Letourneur Q."/>
            <person name="Ghozlane A."/>
            <person name="Andersen G.L."/>
            <person name="Li W.J."/>
            <person name="Hallam S.J."/>
            <person name="Muyzer G."/>
            <person name="de Oliveira V.M."/>
            <person name="Inskeep W.P."/>
            <person name="Banfield J.F."/>
            <person name="Gribaldo S."/>
        </authorList>
    </citation>
    <scope>NUCLEOTIDE SEQUENCE [LARGE SCALE GENOMIC DNA]</scope>
    <source>
        <strain evidence="5">Verst-YHS</strain>
    </source>
</reference>
<dbReference type="InterPro" id="IPR011008">
    <property type="entry name" value="Dimeric_a/b-barrel"/>
</dbReference>
<dbReference type="EMBL" id="RXIH01000002">
    <property type="protein sequence ID" value="RZN57759.1"/>
    <property type="molecule type" value="Genomic_DNA"/>
</dbReference>
<gene>
    <name evidence="6" type="ORF">DSO09_00510</name>
    <name evidence="5" type="ORF">EF809_00540</name>
</gene>
<evidence type="ECO:0000313" key="8">
    <source>
        <dbReference type="Proteomes" id="UP000317265"/>
    </source>
</evidence>
<dbReference type="AlphaFoldDB" id="A0A523BI24"/>
<organism evidence="6 8">
    <name type="scientific">Thermoproteota archaeon</name>
    <dbReference type="NCBI Taxonomy" id="2056631"/>
    <lineage>
        <taxon>Archaea</taxon>
        <taxon>Thermoproteota</taxon>
    </lineage>
</organism>
<protein>
    <submittedName>
        <fullName evidence="5 6">AsnC family transcriptional regulator</fullName>
    </submittedName>
</protein>
<evidence type="ECO:0000256" key="2">
    <source>
        <dbReference type="ARBA" id="ARBA00023125"/>
    </source>
</evidence>
<dbReference type="PANTHER" id="PTHR43413">
    <property type="entry name" value="TRANSCRIPTIONAL REGULATOR, ASNC FAMILY"/>
    <property type="match status" value="1"/>
</dbReference>
<dbReference type="SMART" id="SM00344">
    <property type="entry name" value="HTH_ASNC"/>
    <property type="match status" value="1"/>
</dbReference>
<evidence type="ECO:0000313" key="6">
    <source>
        <dbReference type="EMBL" id="TDA40482.1"/>
    </source>
</evidence>
<dbReference type="InterPro" id="IPR011991">
    <property type="entry name" value="ArsR-like_HTH"/>
</dbReference>
<dbReference type="Proteomes" id="UP000316080">
    <property type="component" value="Unassembled WGS sequence"/>
</dbReference>
<name>A0A523BI24_9CREN</name>
<dbReference type="Proteomes" id="UP000317265">
    <property type="component" value="Unassembled WGS sequence"/>
</dbReference>
<dbReference type="CDD" id="cd00090">
    <property type="entry name" value="HTH_ARSR"/>
    <property type="match status" value="1"/>
</dbReference>
<comment type="caution">
    <text evidence="6">The sequence shown here is derived from an EMBL/GenBank/DDBJ whole genome shotgun (WGS) entry which is preliminary data.</text>
</comment>
<evidence type="ECO:0000259" key="4">
    <source>
        <dbReference type="PROSITE" id="PS50956"/>
    </source>
</evidence>
<dbReference type="PROSITE" id="PS50956">
    <property type="entry name" value="HTH_ASNC_2"/>
    <property type="match status" value="1"/>
</dbReference>
<evidence type="ECO:0000256" key="3">
    <source>
        <dbReference type="ARBA" id="ARBA00023163"/>
    </source>
</evidence>
<dbReference type="InterPro" id="IPR019888">
    <property type="entry name" value="Tscrpt_reg_AsnC-like"/>
</dbReference>
<dbReference type="Gene3D" id="1.10.10.10">
    <property type="entry name" value="Winged helix-like DNA-binding domain superfamily/Winged helix DNA-binding domain"/>
    <property type="match status" value="1"/>
</dbReference>